<dbReference type="AlphaFoldDB" id="A0A2S5DJC6"/>
<dbReference type="RefSeq" id="WP_103901573.1">
    <property type="nucleotide sequence ID" value="NZ_PQWB01000017.1"/>
</dbReference>
<feature type="binding site" evidence="8">
    <location>
        <position position="206"/>
    </location>
    <ligand>
        <name>pyridoxal 5'-phosphate</name>
        <dbReference type="ChEBI" id="CHEBI:597326"/>
    </ligand>
</feature>
<evidence type="ECO:0000256" key="8">
    <source>
        <dbReference type="HAMAP-Rule" id="MF_01693"/>
    </source>
</evidence>
<accession>A0A2S5DJC6</accession>
<comment type="similarity">
    <text evidence="8">Belongs to the class-II pyridoxal-phosphate-dependent aminotransferase family. BioF subfamily.</text>
</comment>
<feature type="binding site" evidence="8">
    <location>
        <position position="233"/>
    </location>
    <ligand>
        <name>pyridoxal 5'-phosphate</name>
        <dbReference type="ChEBI" id="CHEBI:597326"/>
    </ligand>
</feature>
<dbReference type="InterPro" id="IPR004839">
    <property type="entry name" value="Aminotransferase_I/II_large"/>
</dbReference>
<keyword evidence="5 8" id="KW-0093">Biotin biosynthesis</keyword>
<dbReference type="GO" id="GO:0008710">
    <property type="term" value="F:8-amino-7-oxononanoate synthase activity"/>
    <property type="evidence" value="ECO:0007669"/>
    <property type="project" value="UniProtKB-UniRule"/>
</dbReference>
<dbReference type="InterPro" id="IPR050087">
    <property type="entry name" value="AON_synthase_class-II"/>
</dbReference>
<dbReference type="SUPFAM" id="SSF53383">
    <property type="entry name" value="PLP-dependent transferases"/>
    <property type="match status" value="1"/>
</dbReference>
<dbReference type="Gene3D" id="3.90.1150.10">
    <property type="entry name" value="Aspartate Aminotransferase, domain 1"/>
    <property type="match status" value="1"/>
</dbReference>
<feature type="binding site" evidence="8">
    <location>
        <begin position="107"/>
        <end position="108"/>
    </location>
    <ligand>
        <name>pyridoxal 5'-phosphate</name>
        <dbReference type="ChEBI" id="CHEBI:597326"/>
    </ligand>
</feature>
<comment type="function">
    <text evidence="8">Catalyzes the decarboxylative condensation of pimeloyl-[acyl-carrier protein] and L-alanine to produce 8-amino-7-oxononanoate (AON), [acyl-carrier protein], and carbon dioxide.</text>
</comment>
<evidence type="ECO:0000259" key="10">
    <source>
        <dbReference type="Pfam" id="PF00155"/>
    </source>
</evidence>
<dbReference type="GO" id="GO:0030170">
    <property type="term" value="F:pyridoxal phosphate binding"/>
    <property type="evidence" value="ECO:0007669"/>
    <property type="project" value="UniProtKB-UniRule"/>
</dbReference>
<dbReference type="PANTHER" id="PTHR13693:SF100">
    <property type="entry name" value="8-AMINO-7-OXONONANOATE SYNTHASE"/>
    <property type="match status" value="1"/>
</dbReference>
<reference evidence="12" key="1">
    <citation type="submission" date="2018-02" db="EMBL/GenBank/DDBJ databases">
        <authorList>
            <person name="O'Hara-Hanley K."/>
            <person name="Soby S."/>
        </authorList>
    </citation>
    <scope>NUCLEOTIDE SEQUENCE [LARGE SCALE GENOMIC DNA]</scope>
    <source>
        <strain evidence="12">MWU14-2602</strain>
    </source>
</reference>
<keyword evidence="12" id="KW-1185">Reference proteome</keyword>
<evidence type="ECO:0000256" key="9">
    <source>
        <dbReference type="PIRSR" id="PIRSR604723-51"/>
    </source>
</evidence>
<dbReference type="InterPro" id="IPR015421">
    <property type="entry name" value="PyrdxlP-dep_Trfase_major"/>
</dbReference>
<feature type="binding site" evidence="8">
    <location>
        <position position="350"/>
    </location>
    <ligand>
        <name>substrate</name>
    </ligand>
</feature>
<dbReference type="PANTHER" id="PTHR13693">
    <property type="entry name" value="CLASS II AMINOTRANSFERASE/8-AMINO-7-OXONONANOATE SYNTHASE"/>
    <property type="match status" value="1"/>
</dbReference>
<dbReference type="InterPro" id="IPR004723">
    <property type="entry name" value="AONS_Archaea/Proteobacteria"/>
</dbReference>
<evidence type="ECO:0000256" key="4">
    <source>
        <dbReference type="ARBA" id="ARBA00022679"/>
    </source>
</evidence>
<feature type="binding site" evidence="8">
    <location>
        <position position="20"/>
    </location>
    <ligand>
        <name>substrate</name>
    </ligand>
</feature>
<feature type="binding site" evidence="8">
    <location>
        <position position="178"/>
    </location>
    <ligand>
        <name>pyridoxal 5'-phosphate</name>
        <dbReference type="ChEBI" id="CHEBI:597326"/>
    </ligand>
</feature>
<comment type="pathway">
    <text evidence="2 8">Cofactor biosynthesis; biotin biosynthesis.</text>
</comment>
<dbReference type="OrthoDB" id="9807157at2"/>
<evidence type="ECO:0000256" key="1">
    <source>
        <dbReference type="ARBA" id="ARBA00001933"/>
    </source>
</evidence>
<feature type="modified residue" description="N6-(pyridoxal phosphate)lysine" evidence="8 9">
    <location>
        <position position="236"/>
    </location>
</feature>
<evidence type="ECO:0000256" key="3">
    <source>
        <dbReference type="ARBA" id="ARBA00011738"/>
    </source>
</evidence>
<dbReference type="UniPathway" id="UPA00078"/>
<dbReference type="EMBL" id="PQWB01000017">
    <property type="protein sequence ID" value="POZ63129.1"/>
    <property type="molecule type" value="Genomic_DNA"/>
</dbReference>
<dbReference type="InterPro" id="IPR022834">
    <property type="entry name" value="AONS_Proteobacteria"/>
</dbReference>
<dbReference type="InterPro" id="IPR015424">
    <property type="entry name" value="PyrdxlP-dep_Trfase"/>
</dbReference>
<evidence type="ECO:0000313" key="11">
    <source>
        <dbReference type="EMBL" id="POZ63129.1"/>
    </source>
</evidence>
<comment type="subunit">
    <text evidence="3 8">Homodimer.</text>
</comment>
<feature type="binding site" evidence="8">
    <location>
        <position position="132"/>
    </location>
    <ligand>
        <name>substrate</name>
    </ligand>
</feature>
<evidence type="ECO:0000256" key="7">
    <source>
        <dbReference type="ARBA" id="ARBA00047715"/>
    </source>
</evidence>
<proteinExistence type="inferred from homology"/>
<evidence type="ECO:0000256" key="6">
    <source>
        <dbReference type="ARBA" id="ARBA00022898"/>
    </source>
</evidence>
<sequence length="383" mass="40854">MRLQDLSAALSDLESNHRLRRRATLASPQGVDIVVDGQSYLSFASNDYLGLADHPALALALQQGVERWGAGSGASHLLTGHSEAHQRAEEALARFVGREAALLFGSGYAANLAVITSLVGRGDAVFADKLNHASLNDGCLLSRADFQRFRHNDMAHLEQLLAASAARTKLIAVDAVYSMDGDEAPLPALLALAERYDAWLYVDDAHGFGVLGGGRGAAAEHGLASERLIYMATLGKAAGLAGAFVAGEGLLTDWLVNRARTYIFSTAQPPALAAAVETSLRLIEEGDERRARLAQLAARCRERLDGTRFAGGASRTPIQPFIIGEDAHAIRLADSLRRQGYWVPAIRPPTVPENGARLRISLSASHEPAQLDALLDLMLQASG</sequence>
<dbReference type="HAMAP" id="MF_01693">
    <property type="entry name" value="BioF_aminotrans_2"/>
    <property type="match status" value="1"/>
</dbReference>
<organism evidence="11 12">
    <name type="scientific">Chromobacterium alticapitis</name>
    <dbReference type="NCBI Taxonomy" id="2073169"/>
    <lineage>
        <taxon>Bacteria</taxon>
        <taxon>Pseudomonadati</taxon>
        <taxon>Pseudomonadota</taxon>
        <taxon>Betaproteobacteria</taxon>
        <taxon>Neisseriales</taxon>
        <taxon>Chromobacteriaceae</taxon>
        <taxon>Chromobacterium</taxon>
    </lineage>
</organism>
<keyword evidence="6 8" id="KW-0663">Pyridoxal phosphate</keyword>
<evidence type="ECO:0000256" key="5">
    <source>
        <dbReference type="ARBA" id="ARBA00022756"/>
    </source>
</evidence>
<dbReference type="Gene3D" id="3.40.640.10">
    <property type="entry name" value="Type I PLP-dependent aspartate aminotransferase-like (Major domain)"/>
    <property type="match status" value="1"/>
</dbReference>
<dbReference type="Pfam" id="PF00155">
    <property type="entry name" value="Aminotran_1_2"/>
    <property type="match status" value="1"/>
</dbReference>
<name>A0A2S5DJC6_9NEIS</name>
<comment type="catalytic activity">
    <reaction evidence="7 8">
        <text>6-carboxyhexanoyl-[ACP] + L-alanine + H(+) = (8S)-8-amino-7-oxononanoate + holo-[ACP] + CO2</text>
        <dbReference type="Rhea" id="RHEA:42288"/>
        <dbReference type="Rhea" id="RHEA-COMP:9685"/>
        <dbReference type="Rhea" id="RHEA-COMP:9955"/>
        <dbReference type="ChEBI" id="CHEBI:15378"/>
        <dbReference type="ChEBI" id="CHEBI:16526"/>
        <dbReference type="ChEBI" id="CHEBI:57972"/>
        <dbReference type="ChEBI" id="CHEBI:64479"/>
        <dbReference type="ChEBI" id="CHEBI:78846"/>
        <dbReference type="ChEBI" id="CHEBI:149468"/>
        <dbReference type="EC" id="2.3.1.47"/>
    </reaction>
</comment>
<dbReference type="InterPro" id="IPR015422">
    <property type="entry name" value="PyrdxlP-dep_Trfase_small"/>
</dbReference>
<keyword evidence="4 8" id="KW-0808">Transferase</keyword>
<dbReference type="Proteomes" id="UP000237082">
    <property type="component" value="Unassembled WGS sequence"/>
</dbReference>
<gene>
    <name evidence="8 11" type="primary">bioF</name>
    <name evidence="11" type="ORF">C2I19_04800</name>
</gene>
<dbReference type="NCBIfam" id="TIGR00858">
    <property type="entry name" value="bioF"/>
    <property type="match status" value="1"/>
</dbReference>
<feature type="domain" description="Aminotransferase class I/classII large" evidence="10">
    <location>
        <begin position="41"/>
        <end position="376"/>
    </location>
</feature>
<evidence type="ECO:0000256" key="2">
    <source>
        <dbReference type="ARBA" id="ARBA00004746"/>
    </source>
</evidence>
<protein>
    <recommendedName>
        <fullName evidence="8">8-amino-7-oxononanoate synthase</fullName>
        <shortName evidence="8">AONS</shortName>
        <ecNumber evidence="8">2.3.1.47</ecNumber>
    </recommendedName>
    <alternativeName>
        <fullName evidence="8">7-keto-8-amino-pelargonic acid synthase</fullName>
        <shortName evidence="8">7-KAP synthase</shortName>
        <shortName evidence="8">KAPA synthase</shortName>
    </alternativeName>
    <alternativeName>
        <fullName evidence="8">8-amino-7-ketopelargonate synthase</fullName>
    </alternativeName>
</protein>
<dbReference type="EC" id="2.3.1.47" evidence="8"/>
<evidence type="ECO:0000313" key="12">
    <source>
        <dbReference type="Proteomes" id="UP000237082"/>
    </source>
</evidence>
<dbReference type="GO" id="GO:0009102">
    <property type="term" value="P:biotin biosynthetic process"/>
    <property type="evidence" value="ECO:0007669"/>
    <property type="project" value="UniProtKB-UniRule"/>
</dbReference>
<comment type="cofactor">
    <cofactor evidence="1 8 9">
        <name>pyridoxal 5'-phosphate</name>
        <dbReference type="ChEBI" id="CHEBI:597326"/>
    </cofactor>
</comment>
<dbReference type="CDD" id="cd06454">
    <property type="entry name" value="KBL_like"/>
    <property type="match status" value="1"/>
</dbReference>
<comment type="caution">
    <text evidence="11">The sequence shown here is derived from an EMBL/GenBank/DDBJ whole genome shotgun (WGS) entry which is preliminary data.</text>
</comment>